<reference evidence="1 2" key="1">
    <citation type="submission" date="2023-10" db="EMBL/GenBank/DDBJ databases">
        <title>Genomes of two closely related lineages of the louse Polyplax serrata with different host specificities.</title>
        <authorList>
            <person name="Martinu J."/>
            <person name="Tarabai H."/>
            <person name="Stefka J."/>
            <person name="Hypsa V."/>
        </authorList>
    </citation>
    <scope>NUCLEOTIDE SEQUENCE [LARGE SCALE GENOMIC DNA]</scope>
    <source>
        <strain evidence="1">HR10_N</strain>
    </source>
</reference>
<accession>A0AAN8S4D9</accession>
<gene>
    <name evidence="1" type="ORF">RUM43_002019</name>
</gene>
<name>A0AAN8S4D9_POLSC</name>
<dbReference type="AlphaFoldDB" id="A0AAN8S4D9"/>
<sequence>ILLNNIIINKYSYVVESIANVIEERIGYRDENRLDHLGSNVQGCNCRVLRVQMVYGRYTDAALNSTQPLVCRQLS</sequence>
<comment type="caution">
    <text evidence="1">The sequence shown here is derived from an EMBL/GenBank/DDBJ whole genome shotgun (WGS) entry which is preliminary data.</text>
</comment>
<evidence type="ECO:0000313" key="2">
    <source>
        <dbReference type="Proteomes" id="UP001372834"/>
    </source>
</evidence>
<evidence type="ECO:0000313" key="1">
    <source>
        <dbReference type="EMBL" id="KAK6628207.1"/>
    </source>
</evidence>
<proteinExistence type="predicted"/>
<dbReference type="Proteomes" id="UP001372834">
    <property type="component" value="Unassembled WGS sequence"/>
</dbReference>
<organism evidence="1 2">
    <name type="scientific">Polyplax serrata</name>
    <name type="common">Common mouse louse</name>
    <dbReference type="NCBI Taxonomy" id="468196"/>
    <lineage>
        <taxon>Eukaryota</taxon>
        <taxon>Metazoa</taxon>
        <taxon>Ecdysozoa</taxon>
        <taxon>Arthropoda</taxon>
        <taxon>Hexapoda</taxon>
        <taxon>Insecta</taxon>
        <taxon>Pterygota</taxon>
        <taxon>Neoptera</taxon>
        <taxon>Paraneoptera</taxon>
        <taxon>Psocodea</taxon>
        <taxon>Troctomorpha</taxon>
        <taxon>Phthiraptera</taxon>
        <taxon>Anoplura</taxon>
        <taxon>Polyplacidae</taxon>
        <taxon>Polyplax</taxon>
    </lineage>
</organism>
<dbReference type="EMBL" id="JAWJWE010000036">
    <property type="protein sequence ID" value="KAK6628207.1"/>
    <property type="molecule type" value="Genomic_DNA"/>
</dbReference>
<protein>
    <submittedName>
        <fullName evidence="1">Uncharacterized protein</fullName>
    </submittedName>
</protein>
<feature type="non-terminal residue" evidence="1">
    <location>
        <position position="1"/>
    </location>
</feature>